<proteinExistence type="predicted"/>
<dbReference type="Gene3D" id="3.30.420.10">
    <property type="entry name" value="Ribonuclease H-like superfamily/Ribonuclease H"/>
    <property type="match status" value="1"/>
</dbReference>
<dbReference type="InterPro" id="IPR012337">
    <property type="entry name" value="RNaseH-like_sf"/>
</dbReference>
<dbReference type="Proteomes" id="UP001341281">
    <property type="component" value="Chromosome 01"/>
</dbReference>
<dbReference type="GO" id="GO:0003676">
    <property type="term" value="F:nucleic acid binding"/>
    <property type="evidence" value="ECO:0007669"/>
    <property type="project" value="InterPro"/>
</dbReference>
<dbReference type="PANTHER" id="PTHR35046">
    <property type="entry name" value="ZINC KNUCKLE (CCHC-TYPE) FAMILY PROTEIN"/>
    <property type="match status" value="1"/>
</dbReference>
<protein>
    <recommendedName>
        <fullName evidence="3">Integrase catalytic domain-containing protein</fullName>
    </recommendedName>
</protein>
<dbReference type="SUPFAM" id="SSF53098">
    <property type="entry name" value="Ribonuclease H-like"/>
    <property type="match status" value="1"/>
</dbReference>
<dbReference type="InterPro" id="IPR036397">
    <property type="entry name" value="RNaseH_sf"/>
</dbReference>
<name>A0AAQ3PNJ4_PASNO</name>
<evidence type="ECO:0008006" key="3">
    <source>
        <dbReference type="Google" id="ProtNLM"/>
    </source>
</evidence>
<dbReference type="PANTHER" id="PTHR35046:SF26">
    <property type="entry name" value="RNA-DIRECTED DNA POLYMERASE"/>
    <property type="match status" value="1"/>
</dbReference>
<reference evidence="1 2" key="1">
    <citation type="submission" date="2024-02" db="EMBL/GenBank/DDBJ databases">
        <title>High-quality chromosome-scale genome assembly of Pensacola bahiagrass (Paspalum notatum Flugge var. saurae).</title>
        <authorList>
            <person name="Vega J.M."/>
            <person name="Podio M."/>
            <person name="Orjuela J."/>
            <person name="Siena L.A."/>
            <person name="Pessino S.C."/>
            <person name="Combes M.C."/>
            <person name="Mariac C."/>
            <person name="Albertini E."/>
            <person name="Pupilli F."/>
            <person name="Ortiz J.P.A."/>
            <person name="Leblanc O."/>
        </authorList>
    </citation>
    <scope>NUCLEOTIDE SEQUENCE [LARGE SCALE GENOMIC DNA]</scope>
    <source>
        <strain evidence="1">R1</strain>
        <tissue evidence="1">Leaf</tissue>
    </source>
</reference>
<gene>
    <name evidence="1" type="ORF">U9M48_003740</name>
</gene>
<dbReference type="EMBL" id="CP144745">
    <property type="protein sequence ID" value="WVZ52704.1"/>
    <property type="molecule type" value="Genomic_DNA"/>
</dbReference>
<dbReference type="AlphaFoldDB" id="A0AAQ3PNJ4"/>
<evidence type="ECO:0000313" key="1">
    <source>
        <dbReference type="EMBL" id="WVZ52704.1"/>
    </source>
</evidence>
<evidence type="ECO:0000313" key="2">
    <source>
        <dbReference type="Proteomes" id="UP001341281"/>
    </source>
</evidence>
<sequence>MFVATFEDPEWKWEEISMDFIVGLPRTRKGYNSIRVVVDRLTKVAHFIPRELYISVIVRLHGVPKRIISDRGSQFTSRFGSSCMIPWIPSFGSHITHGPMVDGKNKSILEDMLRACAIQYGNELGIRVRLMPSSLITTATKPI</sequence>
<accession>A0AAQ3PNJ4</accession>
<keyword evidence="2" id="KW-1185">Reference proteome</keyword>
<organism evidence="1 2">
    <name type="scientific">Paspalum notatum var. saurae</name>
    <dbReference type="NCBI Taxonomy" id="547442"/>
    <lineage>
        <taxon>Eukaryota</taxon>
        <taxon>Viridiplantae</taxon>
        <taxon>Streptophyta</taxon>
        <taxon>Embryophyta</taxon>
        <taxon>Tracheophyta</taxon>
        <taxon>Spermatophyta</taxon>
        <taxon>Magnoliopsida</taxon>
        <taxon>Liliopsida</taxon>
        <taxon>Poales</taxon>
        <taxon>Poaceae</taxon>
        <taxon>PACMAD clade</taxon>
        <taxon>Panicoideae</taxon>
        <taxon>Andropogonodae</taxon>
        <taxon>Paspaleae</taxon>
        <taxon>Paspalinae</taxon>
        <taxon>Paspalum</taxon>
    </lineage>
</organism>